<name>A2SRP9_METLZ</name>
<dbReference type="HOGENOM" id="CLU_843617_0_0_2"/>
<dbReference type="GO" id="GO:0005524">
    <property type="term" value="F:ATP binding"/>
    <property type="evidence" value="ECO:0007669"/>
    <property type="project" value="UniProtKB-KW"/>
</dbReference>
<dbReference type="EMBL" id="CP000559">
    <property type="protein sequence ID" value="ABN07005.1"/>
    <property type="molecule type" value="Genomic_DNA"/>
</dbReference>
<dbReference type="AlphaFoldDB" id="A2SRP9"/>
<evidence type="ECO:0000259" key="3">
    <source>
        <dbReference type="Pfam" id="PF00733"/>
    </source>
</evidence>
<dbReference type="SUPFAM" id="SSF52402">
    <property type="entry name" value="Adenine nucleotide alpha hydrolases-like"/>
    <property type="match status" value="1"/>
</dbReference>
<dbReference type="RefSeq" id="WP_011833206.1">
    <property type="nucleotide sequence ID" value="NC_008942.1"/>
</dbReference>
<dbReference type="GeneID" id="4796165"/>
<evidence type="ECO:0000313" key="5">
    <source>
        <dbReference type="Proteomes" id="UP000000365"/>
    </source>
</evidence>
<dbReference type="Pfam" id="PF00733">
    <property type="entry name" value="Asn_synthase"/>
    <property type="match status" value="2"/>
</dbReference>
<dbReference type="GO" id="GO:0004066">
    <property type="term" value="F:asparagine synthase (glutamine-hydrolyzing) activity"/>
    <property type="evidence" value="ECO:0007669"/>
    <property type="project" value="InterPro"/>
</dbReference>
<dbReference type="GO" id="GO:0005829">
    <property type="term" value="C:cytosol"/>
    <property type="evidence" value="ECO:0007669"/>
    <property type="project" value="TreeGrafter"/>
</dbReference>
<evidence type="ECO:0000313" key="4">
    <source>
        <dbReference type="EMBL" id="ABN07005.1"/>
    </source>
</evidence>
<sequence>MQLTGWMEENGRLLDRAEIEIFSVSRLSACGGEFLLETDDCFIRDKYHIMPGNPKGKPVITAEPIVSGMSLDEAIQTAVSLRASDDAVTTLSGGVDSSLVAALAGLPCIAVGLSGSHDLIAAQQTAEILDLPITVKEIGIDDIRAALDDVLEIIPRVTPLDVEIGITGYFIAALAKETGAKRILTGQAADELFGGYARYGRSSDLRADLEADFAGLVQQRERDAAVASHFGVWYSLPFMDERVVRASRTFSPEELVKGDLRKIAIRSVAAKHLPEEIAWRPKKAMQYGSGISSALAKIAKSEGCKGCRELIQKLVPDKL</sequence>
<feature type="domain" description="Asparagine synthetase" evidence="3">
    <location>
        <begin position="71"/>
        <end position="220"/>
    </location>
</feature>
<accession>A2SRP9</accession>
<dbReference type="PANTHER" id="PTHR11772:SF2">
    <property type="entry name" value="ASPARAGINE SYNTHETASE [GLUTAMINE-HYDROLYZING]"/>
    <property type="match status" value="1"/>
</dbReference>
<keyword evidence="2" id="KW-0067">ATP-binding</keyword>
<dbReference type="Proteomes" id="UP000000365">
    <property type="component" value="Chromosome"/>
</dbReference>
<keyword evidence="5" id="KW-1185">Reference proteome</keyword>
<evidence type="ECO:0000256" key="2">
    <source>
        <dbReference type="ARBA" id="ARBA00022840"/>
    </source>
</evidence>
<feature type="domain" description="Asparagine synthetase" evidence="3">
    <location>
        <begin position="228"/>
        <end position="292"/>
    </location>
</feature>
<dbReference type="PANTHER" id="PTHR11772">
    <property type="entry name" value="ASPARAGINE SYNTHETASE"/>
    <property type="match status" value="1"/>
</dbReference>
<dbReference type="CDD" id="cd01991">
    <property type="entry name" value="Asn_synthase_B_C"/>
    <property type="match status" value="1"/>
</dbReference>
<dbReference type="eggNOG" id="arCOG00071">
    <property type="taxonomic scope" value="Archaea"/>
</dbReference>
<organism evidence="4 5">
    <name type="scientific">Methanocorpusculum labreanum (strain ATCC 43576 / DSM 4855 / Z)</name>
    <dbReference type="NCBI Taxonomy" id="410358"/>
    <lineage>
        <taxon>Archaea</taxon>
        <taxon>Methanobacteriati</taxon>
        <taxon>Methanobacteriota</taxon>
        <taxon>Stenosarchaea group</taxon>
        <taxon>Methanomicrobia</taxon>
        <taxon>Methanomicrobiales</taxon>
        <taxon>Methanocorpusculaceae</taxon>
        <taxon>Methanocorpusculum</taxon>
    </lineage>
</organism>
<dbReference type="OrthoDB" id="8692at2157"/>
<dbReference type="InterPro" id="IPR014729">
    <property type="entry name" value="Rossmann-like_a/b/a_fold"/>
</dbReference>
<protein>
    <submittedName>
        <fullName evidence="4">Asparagine synthase</fullName>
    </submittedName>
</protein>
<dbReference type="InterPro" id="IPR050795">
    <property type="entry name" value="Asn_Synthetase"/>
</dbReference>
<gene>
    <name evidence="4" type="ordered locus">Mlab_0834</name>
</gene>
<dbReference type="InterPro" id="IPR001962">
    <property type="entry name" value="Asn_synthase"/>
</dbReference>
<proteinExistence type="predicted"/>
<dbReference type="GO" id="GO:0006529">
    <property type="term" value="P:asparagine biosynthetic process"/>
    <property type="evidence" value="ECO:0007669"/>
    <property type="project" value="InterPro"/>
</dbReference>
<dbReference type="Gene3D" id="3.40.50.620">
    <property type="entry name" value="HUPs"/>
    <property type="match status" value="1"/>
</dbReference>
<dbReference type="STRING" id="410358.Mlab_0834"/>
<reference evidence="4 5" key="1">
    <citation type="journal article" date="2009" name="Stand. Genomic Sci.">
        <title>Complete genome sequence of Methanocorpusculum labreanum type strain Z.</title>
        <authorList>
            <person name="Anderson I.J."/>
            <person name="Sieprawska-Lupa M."/>
            <person name="Goltsman E."/>
            <person name="Lapidus A."/>
            <person name="Copeland A."/>
            <person name="Glavina Del Rio T."/>
            <person name="Tice H."/>
            <person name="Dalin E."/>
            <person name="Barry K."/>
            <person name="Pitluck S."/>
            <person name="Hauser L."/>
            <person name="Land M."/>
            <person name="Lucas S."/>
            <person name="Richardson P."/>
            <person name="Whitman W.B."/>
            <person name="Kyrpides N.C."/>
        </authorList>
    </citation>
    <scope>NUCLEOTIDE SEQUENCE [LARGE SCALE GENOMIC DNA]</scope>
    <source>
        <strain evidence="5">ATCC 43576 / DSM 4855 / Z</strain>
    </source>
</reference>
<keyword evidence="1" id="KW-0547">Nucleotide-binding</keyword>
<dbReference type="KEGG" id="mla:Mlab_0834"/>
<evidence type="ECO:0000256" key="1">
    <source>
        <dbReference type="ARBA" id="ARBA00022741"/>
    </source>
</evidence>